<feature type="domain" description="Isochorismatase-like" evidence="1">
    <location>
        <begin position="9"/>
        <end position="158"/>
    </location>
</feature>
<evidence type="ECO:0000313" key="3">
    <source>
        <dbReference type="Proteomes" id="UP001293718"/>
    </source>
</evidence>
<dbReference type="SUPFAM" id="SSF52499">
    <property type="entry name" value="Isochorismatase-like hydrolases"/>
    <property type="match status" value="1"/>
</dbReference>
<keyword evidence="3" id="KW-1185">Reference proteome</keyword>
<reference evidence="2 3" key="1">
    <citation type="submission" date="2023-11" db="EMBL/GenBank/DDBJ databases">
        <title>Draft genome of Azohydromonas lata strain H1 (DSM1123), a polyhydroxyalkanoate producer.</title>
        <authorList>
            <person name="Traversa D."/>
            <person name="D'Addabbo P."/>
            <person name="Pazzani C."/>
            <person name="Manzari C."/>
            <person name="Chiara M."/>
            <person name="Scrascia M."/>
        </authorList>
    </citation>
    <scope>NUCLEOTIDE SEQUENCE [LARGE SCALE GENOMIC DNA]</scope>
    <source>
        <strain evidence="2 3">H1</strain>
        <plasmid evidence="2">unnamed</plasmid>
    </source>
</reference>
<accession>A0ABU5I9Q3</accession>
<dbReference type="PANTHER" id="PTHR14119:SF3">
    <property type="entry name" value="ISOCHORISMATASE DOMAIN-CONTAINING PROTEIN 2"/>
    <property type="match status" value="1"/>
</dbReference>
<dbReference type="PANTHER" id="PTHR14119">
    <property type="entry name" value="HYDROLASE"/>
    <property type="match status" value="1"/>
</dbReference>
<comment type="caution">
    <text evidence="2">The sequence shown here is derived from an EMBL/GenBank/DDBJ whole genome shotgun (WGS) entry which is preliminary data.</text>
</comment>
<name>A0ABU5I9Q3_9BURK</name>
<sequence>MLKMDAARSVLVLVDYQGRLMPAIHGAPAVVEAAVVLADAARALGIRIVGTEQNPDGLGLNDEAVRRRCDVTLAKMHFDACSDGLAELLTEGRAPGDRPEVVIAGCEAHVCLMQTALGLLERGFRTWVVETACGSRRAADKQAAMQRLREAGATVVSDEMVLFEWVRHCRHPQFKAVLDLVKRRGG</sequence>
<dbReference type="RefSeq" id="WP_322464038.1">
    <property type="nucleotide sequence ID" value="NZ_JAXOJX010000001.1"/>
</dbReference>
<dbReference type="Pfam" id="PF00857">
    <property type="entry name" value="Isochorismatase"/>
    <property type="match status" value="1"/>
</dbReference>
<dbReference type="Gene3D" id="3.40.50.850">
    <property type="entry name" value="Isochorismatase-like"/>
    <property type="match status" value="1"/>
</dbReference>
<evidence type="ECO:0000313" key="2">
    <source>
        <dbReference type="EMBL" id="MDZ5455346.1"/>
    </source>
</evidence>
<evidence type="ECO:0000259" key="1">
    <source>
        <dbReference type="Pfam" id="PF00857"/>
    </source>
</evidence>
<protein>
    <submittedName>
        <fullName evidence="2">Isochorismatase family protein</fullName>
    </submittedName>
</protein>
<dbReference type="InterPro" id="IPR050993">
    <property type="entry name" value="Isochorismatase_domain"/>
</dbReference>
<organism evidence="2 3">
    <name type="scientific">Azohydromonas lata</name>
    <dbReference type="NCBI Taxonomy" id="45677"/>
    <lineage>
        <taxon>Bacteria</taxon>
        <taxon>Pseudomonadati</taxon>
        <taxon>Pseudomonadota</taxon>
        <taxon>Betaproteobacteria</taxon>
        <taxon>Burkholderiales</taxon>
        <taxon>Sphaerotilaceae</taxon>
        <taxon>Azohydromonas</taxon>
    </lineage>
</organism>
<keyword evidence="2" id="KW-0614">Plasmid</keyword>
<dbReference type="Proteomes" id="UP001293718">
    <property type="component" value="Unassembled WGS sequence"/>
</dbReference>
<gene>
    <name evidence="2" type="ORF">SM757_02040</name>
</gene>
<geneLocation type="plasmid" evidence="2">
    <name>unnamed</name>
</geneLocation>
<dbReference type="EMBL" id="JAXOJX010000001">
    <property type="protein sequence ID" value="MDZ5455346.1"/>
    <property type="molecule type" value="Genomic_DNA"/>
</dbReference>
<dbReference type="InterPro" id="IPR036380">
    <property type="entry name" value="Isochorismatase-like_sf"/>
</dbReference>
<dbReference type="InterPro" id="IPR000868">
    <property type="entry name" value="Isochorismatase-like_dom"/>
</dbReference>
<proteinExistence type="predicted"/>